<dbReference type="PROSITE" id="PS51379">
    <property type="entry name" value="4FE4S_FER_2"/>
    <property type="match status" value="1"/>
</dbReference>
<dbReference type="PROSITE" id="PS00198">
    <property type="entry name" value="4FE4S_FER_1"/>
    <property type="match status" value="1"/>
</dbReference>
<dbReference type="SUPFAM" id="SSF46548">
    <property type="entry name" value="alpha-helical ferredoxin"/>
    <property type="match status" value="2"/>
</dbReference>
<sequence length="1005" mass="112745">MGDKMRPISFERMITWVIKELKEKESIFGIHKNKFYKNNTGKYIELFGEKLASPLGPAAGPNSQLTQNIVASYLTGSRFIELKTVQVIDGEDLPVAKPCIHAEDECYNVEWSTELTVPEAYDEYIKAWFLLHVLMKELNLSEERDFMFNMSVGYDLEGIKSPKVDAYIEGMRNASTTKVWKECKETLLSNMDLFFNFSKEDLDKISPVICPSITLSTLHGCPPEEIEKIAKYLLEEKNLHTFIKMNPTLLGEKFVRDTFDQMGYDYVVLNPKHFVNDLQYKDGVSMLKRLKVIARELKLEIGVKLTNTLPVKIENGELPGEEMYMSGRSLFPLTISLASKLASEFDGDLQISYSGGADFFNVEKILKAGIQPITFATTILKPGGYERITQMAKKIEEDLKGAFKGINTEYLNEFAKSALTDKYHLKDLRPVSSRKISSELPIYDCAIAPCTIGCPINQQIPEYVALVGEEKYDEAYKLIVKDNASPAITGTICNHNCQYKCTRLDYDESVLIRDMKKVAVLNAADKYIADIKKADIKSNKKVAVIGAGPAGLSIALFLRRNGVDVTVMDRKERPYGVIEYVIPEFRISSEMIKKDFELVRKQGVNFKFGIDENLDVDALKKEYDYVVLAIGAWKPGNLPLKEGGEKAVDAISFLENHKSSKGNMNLGKHVCVIGGGDVAMDAARAAKRTPGVEKVSIVYRRTKKYMPASLEEIELAQSEDILFKELFSPILIKDSKLICEEMKLGEKDASGRRRPVGSGKIVEIEADTVISAVGQQIDSDLLRKNKIELDSKGFPKVNKACETNISNVYVAGDMKEGPSTIVKAIADGKAVSKDILLKEGLSNDFDKKVFTVNEKETYNKKGILKASDCLEKESERCLSCNKVCEICVDVCPNRANIVVNVDEGFQSSHQIIHLDGMCNECGNCGIFCPYEGNPYKDKTTVFWSKEDFEDSTNKGFLIIDKDKGICKVRKENAEVVDYTVGELNIISNEMENMIKTFINKYSYMS</sequence>
<keyword evidence="3" id="KW-0411">Iron-sulfur</keyword>
<dbReference type="SUPFAM" id="SSF51395">
    <property type="entry name" value="FMN-linked oxidoreductases"/>
    <property type="match status" value="1"/>
</dbReference>
<dbReference type="InterPro" id="IPR017896">
    <property type="entry name" value="4Fe4S_Fe-S-bd"/>
</dbReference>
<comment type="caution">
    <text evidence="5">The sequence shown here is derived from an EMBL/GenBank/DDBJ whole genome shotgun (WGS) entry which is preliminary data.</text>
</comment>
<dbReference type="InterPro" id="IPR036188">
    <property type="entry name" value="FAD/NAD-bd_sf"/>
</dbReference>
<proteinExistence type="predicted"/>
<evidence type="ECO:0000256" key="3">
    <source>
        <dbReference type="ARBA" id="ARBA00023014"/>
    </source>
</evidence>
<dbReference type="Gene3D" id="1.10.1060.10">
    <property type="entry name" value="Alpha-helical ferredoxin"/>
    <property type="match status" value="1"/>
</dbReference>
<dbReference type="PANTHER" id="PTHR42783:SF3">
    <property type="entry name" value="GLUTAMATE SYNTHASE [NADPH] SMALL CHAIN-RELATED"/>
    <property type="match status" value="1"/>
</dbReference>
<dbReference type="GO" id="GO:0051536">
    <property type="term" value="F:iron-sulfur cluster binding"/>
    <property type="evidence" value="ECO:0007669"/>
    <property type="project" value="UniProtKB-KW"/>
</dbReference>
<dbReference type="InterPro" id="IPR017900">
    <property type="entry name" value="4Fe4S_Fe_S_CS"/>
</dbReference>
<keyword evidence="1" id="KW-0479">Metal-binding</keyword>
<dbReference type="SUPFAM" id="SSF51971">
    <property type="entry name" value="Nucleotide-binding domain"/>
    <property type="match status" value="2"/>
</dbReference>
<dbReference type="GO" id="GO:0046872">
    <property type="term" value="F:metal ion binding"/>
    <property type="evidence" value="ECO:0007669"/>
    <property type="project" value="UniProtKB-KW"/>
</dbReference>
<dbReference type="InterPro" id="IPR017701">
    <property type="entry name" value="Se_rdtase_YgfK"/>
</dbReference>
<dbReference type="InterPro" id="IPR028261">
    <property type="entry name" value="DPD_II"/>
</dbReference>
<feature type="domain" description="4Fe-4S ferredoxin-type" evidence="4">
    <location>
        <begin position="908"/>
        <end position="938"/>
    </location>
</feature>
<evidence type="ECO:0000313" key="6">
    <source>
        <dbReference type="Proteomes" id="UP000031366"/>
    </source>
</evidence>
<reference evidence="5 6" key="1">
    <citation type="journal article" date="2015" name="Infect. Genet. Evol.">
        <title>Genomic sequences of six botulinum neurotoxin-producing strains representing three clostridial species illustrate the mobility and diversity of botulinum neurotoxin genes.</title>
        <authorList>
            <person name="Smith T.J."/>
            <person name="Hill K.K."/>
            <person name="Xie G."/>
            <person name="Foley B.T."/>
            <person name="Williamson C.H."/>
            <person name="Foster J.T."/>
            <person name="Johnson S.L."/>
            <person name="Chertkov O."/>
            <person name="Teshima H."/>
            <person name="Gibbons H.S."/>
            <person name="Johnsky L.A."/>
            <person name="Karavis M.A."/>
            <person name="Smith L.A."/>
        </authorList>
    </citation>
    <scope>NUCLEOTIDE SEQUENCE [LARGE SCALE GENOMIC DNA]</scope>
    <source>
        <strain evidence="5 6">CDC 2741</strain>
    </source>
</reference>
<dbReference type="GO" id="GO:0016491">
    <property type="term" value="F:oxidoreductase activity"/>
    <property type="evidence" value="ECO:0007669"/>
    <property type="project" value="InterPro"/>
</dbReference>
<evidence type="ECO:0000259" key="4">
    <source>
        <dbReference type="PROSITE" id="PS51379"/>
    </source>
</evidence>
<dbReference type="EMBL" id="AYSO01000020">
    <property type="protein sequence ID" value="KIE45203.1"/>
    <property type="molecule type" value="Genomic_DNA"/>
</dbReference>
<keyword evidence="6" id="KW-1185">Reference proteome</keyword>
<keyword evidence="2" id="KW-0408">Iron</keyword>
<gene>
    <name evidence="5" type="primary">ygfK</name>
    <name evidence="5" type="ORF">U732_704</name>
</gene>
<dbReference type="PRINTS" id="PR00469">
    <property type="entry name" value="PNDRDTASEII"/>
</dbReference>
<dbReference type="OrthoDB" id="9803192at2"/>
<evidence type="ECO:0000313" key="5">
    <source>
        <dbReference type="EMBL" id="KIE45203.1"/>
    </source>
</evidence>
<dbReference type="AlphaFoldDB" id="A0A0C1U122"/>
<dbReference type="NCBIfam" id="TIGR03315">
    <property type="entry name" value="Se_ygfK"/>
    <property type="match status" value="1"/>
</dbReference>
<dbReference type="PRINTS" id="PR00368">
    <property type="entry name" value="FADPNR"/>
</dbReference>
<dbReference type="InterPro" id="IPR009051">
    <property type="entry name" value="Helical_ferredxn"/>
</dbReference>
<dbReference type="PANTHER" id="PTHR42783">
    <property type="entry name" value="GLUTAMATE SYNTHASE [NADPH] SMALL CHAIN"/>
    <property type="match status" value="1"/>
</dbReference>
<dbReference type="STRING" id="29341.RSJ17_06320"/>
<dbReference type="InterPro" id="IPR023753">
    <property type="entry name" value="FAD/NAD-binding_dom"/>
</dbReference>
<dbReference type="Pfam" id="PF14691">
    <property type="entry name" value="Fer4_20"/>
    <property type="match status" value="1"/>
</dbReference>
<evidence type="ECO:0000256" key="2">
    <source>
        <dbReference type="ARBA" id="ARBA00023004"/>
    </source>
</evidence>
<evidence type="ECO:0000256" key="1">
    <source>
        <dbReference type="ARBA" id="ARBA00022723"/>
    </source>
</evidence>
<dbReference type="RefSeq" id="WP_039636734.1">
    <property type="nucleotide sequence ID" value="NZ_AYSO01000020.1"/>
</dbReference>
<dbReference type="Pfam" id="PF07992">
    <property type="entry name" value="Pyr_redox_2"/>
    <property type="match status" value="1"/>
</dbReference>
<dbReference type="Proteomes" id="UP000031366">
    <property type="component" value="Unassembled WGS sequence"/>
</dbReference>
<name>A0A0C1U122_9CLOT</name>
<protein>
    <submittedName>
        <fullName evidence="5">Putative selenate reductase, YgfK subunit</fullName>
    </submittedName>
</protein>
<accession>A0A0C1U122</accession>
<dbReference type="Gene3D" id="3.50.50.60">
    <property type="entry name" value="FAD/NAD(P)-binding domain"/>
    <property type="match status" value="2"/>
</dbReference>
<organism evidence="5 6">
    <name type="scientific">Clostridium argentinense CDC 2741</name>
    <dbReference type="NCBI Taxonomy" id="1418104"/>
    <lineage>
        <taxon>Bacteria</taxon>
        <taxon>Bacillati</taxon>
        <taxon>Bacillota</taxon>
        <taxon>Clostridia</taxon>
        <taxon>Eubacteriales</taxon>
        <taxon>Clostridiaceae</taxon>
        <taxon>Clostridium</taxon>
    </lineage>
</organism>